<dbReference type="FunFam" id="3.90.190.10:FF:000038">
    <property type="entry name" value="Tyrosine-protein phosphatase CDC14"/>
    <property type="match status" value="1"/>
</dbReference>
<keyword evidence="12" id="KW-0469">Meiosis</keyword>
<comment type="similarity">
    <text evidence="3">Belongs to the protein-tyrosine phosphatase family. Non-receptor class CDC14 subfamily.</text>
</comment>
<feature type="domain" description="Tyrosine specific protein phosphatases" evidence="16">
    <location>
        <begin position="264"/>
        <end position="320"/>
    </location>
</feature>
<name>A0A0W4ZVX6_PNEJ7</name>
<feature type="compositionally biased region" description="Polar residues" evidence="14">
    <location>
        <begin position="367"/>
        <end position="387"/>
    </location>
</feature>
<dbReference type="GO" id="GO:0140429">
    <property type="term" value="P:positive regulation of mitotic sister chromatid biorientation"/>
    <property type="evidence" value="ECO:0007669"/>
    <property type="project" value="EnsemblFungi"/>
</dbReference>
<dbReference type="GeneID" id="28938533"/>
<dbReference type="GO" id="GO:0031031">
    <property type="term" value="P:positive regulation of septation initiation signaling"/>
    <property type="evidence" value="ECO:0007669"/>
    <property type="project" value="EnsemblFungi"/>
</dbReference>
<evidence type="ECO:0000259" key="16">
    <source>
        <dbReference type="PROSITE" id="PS50056"/>
    </source>
</evidence>
<comment type="subcellular location">
    <subcellularLocation>
        <location evidence="2">Cytoplasm</location>
    </subcellularLocation>
    <subcellularLocation>
        <location evidence="1">Nucleus</location>
    </subcellularLocation>
</comment>
<dbReference type="SMART" id="SM00195">
    <property type="entry name" value="DSPc"/>
    <property type="match status" value="1"/>
</dbReference>
<dbReference type="InterPro" id="IPR000387">
    <property type="entry name" value="Tyr_Pase_dom"/>
</dbReference>
<evidence type="ECO:0000256" key="3">
    <source>
        <dbReference type="ARBA" id="ARBA00007315"/>
    </source>
</evidence>
<protein>
    <recommendedName>
        <fullName evidence="4">protein-tyrosine-phosphatase</fullName>
        <ecNumber evidence="4">3.1.3.48</ecNumber>
    </recommendedName>
</protein>
<dbReference type="InterPro" id="IPR003595">
    <property type="entry name" value="Tyr_Pase_cat"/>
</dbReference>
<evidence type="ECO:0000256" key="4">
    <source>
        <dbReference type="ARBA" id="ARBA00013064"/>
    </source>
</evidence>
<dbReference type="Gene3D" id="3.90.190.10">
    <property type="entry name" value="Protein tyrosine phosphatase superfamily"/>
    <property type="match status" value="2"/>
</dbReference>
<dbReference type="PROSITE" id="PS00383">
    <property type="entry name" value="TYR_PHOSPHATASE_1"/>
    <property type="match status" value="1"/>
</dbReference>
<dbReference type="VEuPathDB" id="FungiDB:T551_00011"/>
<evidence type="ECO:0000256" key="13">
    <source>
        <dbReference type="ARBA" id="ARBA00023306"/>
    </source>
</evidence>
<reference evidence="18" key="1">
    <citation type="journal article" date="2016" name="Nat. Commun.">
        <title>Genome analysis of three Pneumocystis species reveals adaptation mechanisms to life exclusively in mammalian hosts.</title>
        <authorList>
            <person name="Ma L."/>
            <person name="Chen Z."/>
            <person name="Huang D.W."/>
            <person name="Kutty G."/>
            <person name="Ishihara M."/>
            <person name="Wang H."/>
            <person name="Abouelleil A."/>
            <person name="Bishop L."/>
            <person name="Davey E."/>
            <person name="Deng R."/>
            <person name="Deng X."/>
            <person name="Fan L."/>
            <person name="Fantoni G."/>
            <person name="Fitzgerald M."/>
            <person name="Gogineni E."/>
            <person name="Goldberg J.M."/>
            <person name="Handley G."/>
            <person name="Hu X."/>
            <person name="Huber C."/>
            <person name="Jiao X."/>
            <person name="Jones K."/>
            <person name="Levin J.Z."/>
            <person name="Liu Y."/>
            <person name="Macdonald P."/>
            <person name="Melnikov A."/>
            <person name="Raley C."/>
            <person name="Sassi M."/>
            <person name="Sherman B.T."/>
            <person name="Song X."/>
            <person name="Sykes S."/>
            <person name="Tran B."/>
            <person name="Walsh L."/>
            <person name="Xia Y."/>
            <person name="Yang J."/>
            <person name="Young S."/>
            <person name="Zeng Q."/>
            <person name="Zheng X."/>
            <person name="Stephens R."/>
            <person name="Nusbaum C."/>
            <person name="Birren B.W."/>
            <person name="Azadi P."/>
            <person name="Lempicki R.A."/>
            <person name="Cuomo C.A."/>
            <person name="Kovacs J.A."/>
        </authorList>
    </citation>
    <scope>NUCLEOTIDE SEQUENCE [LARGE SCALE GENOMIC DNA]</scope>
    <source>
        <strain evidence="18">RU7</strain>
    </source>
</reference>
<evidence type="ECO:0000256" key="1">
    <source>
        <dbReference type="ARBA" id="ARBA00004123"/>
    </source>
</evidence>
<proteinExistence type="inferred from homology"/>
<accession>A0A0W4ZVX6</accession>
<evidence type="ECO:0000259" key="15">
    <source>
        <dbReference type="PROSITE" id="PS50054"/>
    </source>
</evidence>
<dbReference type="GO" id="GO:0016479">
    <property type="term" value="P:negative regulation of transcription by RNA polymerase I"/>
    <property type="evidence" value="ECO:0007669"/>
    <property type="project" value="EnsemblFungi"/>
</dbReference>
<dbReference type="GO" id="GO:0004725">
    <property type="term" value="F:protein tyrosine phosphatase activity"/>
    <property type="evidence" value="ECO:0007669"/>
    <property type="project" value="UniProtKB-EC"/>
</dbReference>
<dbReference type="eggNOG" id="KOG1720">
    <property type="taxonomic scope" value="Eukaryota"/>
</dbReference>
<dbReference type="RefSeq" id="XP_018231218.1">
    <property type="nucleotide sequence ID" value="XM_018372278.1"/>
</dbReference>
<evidence type="ECO:0000256" key="14">
    <source>
        <dbReference type="SAM" id="MobiDB-lite"/>
    </source>
</evidence>
<keyword evidence="11" id="KW-0539">Nucleus</keyword>
<dbReference type="GO" id="GO:0000422">
    <property type="term" value="P:autophagy of mitochondrion"/>
    <property type="evidence" value="ECO:0007669"/>
    <property type="project" value="EnsemblFungi"/>
</dbReference>
<evidence type="ECO:0000256" key="11">
    <source>
        <dbReference type="ARBA" id="ARBA00023242"/>
    </source>
</evidence>
<evidence type="ECO:0000256" key="5">
    <source>
        <dbReference type="ARBA" id="ARBA00022490"/>
    </source>
</evidence>
<dbReference type="GO" id="GO:0071470">
    <property type="term" value="P:cellular response to osmotic stress"/>
    <property type="evidence" value="ECO:0007669"/>
    <property type="project" value="EnsemblFungi"/>
</dbReference>
<dbReference type="SMART" id="SM00404">
    <property type="entry name" value="PTPc_motif"/>
    <property type="match status" value="1"/>
</dbReference>
<evidence type="ECO:0000313" key="18">
    <source>
        <dbReference type="Proteomes" id="UP000053447"/>
    </source>
</evidence>
<dbReference type="GO" id="GO:0005654">
    <property type="term" value="C:nucleoplasm"/>
    <property type="evidence" value="ECO:0007669"/>
    <property type="project" value="EnsemblFungi"/>
</dbReference>
<dbReference type="GO" id="GO:1902846">
    <property type="term" value="P:positive regulation of mitotic spindle elongation"/>
    <property type="evidence" value="ECO:0007669"/>
    <property type="project" value="EnsemblFungi"/>
</dbReference>
<dbReference type="InterPro" id="IPR020422">
    <property type="entry name" value="TYR_PHOSPHATASE_DUAL_dom"/>
</dbReference>
<dbReference type="GO" id="GO:0120105">
    <property type="term" value="C:mitotic actomyosin contractile ring, intermediate layer"/>
    <property type="evidence" value="ECO:0007669"/>
    <property type="project" value="EnsemblFungi"/>
</dbReference>
<dbReference type="SUPFAM" id="SSF52799">
    <property type="entry name" value="(Phosphotyrosine protein) phosphatases II"/>
    <property type="match status" value="2"/>
</dbReference>
<dbReference type="GO" id="GO:0006974">
    <property type="term" value="P:DNA damage response"/>
    <property type="evidence" value="ECO:0007669"/>
    <property type="project" value="EnsemblFungi"/>
</dbReference>
<evidence type="ECO:0000313" key="17">
    <source>
        <dbReference type="EMBL" id="KTW32526.1"/>
    </source>
</evidence>
<dbReference type="EC" id="3.1.3.48" evidence="4"/>
<dbReference type="GO" id="GO:0044878">
    <property type="term" value="P:mitotic cytokinesis checkpoint signaling"/>
    <property type="evidence" value="ECO:0007669"/>
    <property type="project" value="EnsemblFungi"/>
</dbReference>
<dbReference type="InterPro" id="IPR000340">
    <property type="entry name" value="Dual-sp_phosphatase_cat-dom"/>
</dbReference>
<dbReference type="PROSITE" id="PS50056">
    <property type="entry name" value="TYR_PHOSPHATASE_2"/>
    <property type="match status" value="1"/>
</dbReference>
<dbReference type="GO" id="GO:0030869">
    <property type="term" value="C:RENT complex"/>
    <property type="evidence" value="ECO:0007669"/>
    <property type="project" value="EnsemblFungi"/>
</dbReference>
<dbReference type="InterPro" id="IPR029260">
    <property type="entry name" value="DSPn"/>
</dbReference>
<evidence type="ECO:0000256" key="12">
    <source>
        <dbReference type="ARBA" id="ARBA00023254"/>
    </source>
</evidence>
<evidence type="ECO:0000256" key="6">
    <source>
        <dbReference type="ARBA" id="ARBA00022553"/>
    </source>
</evidence>
<evidence type="ECO:0000256" key="7">
    <source>
        <dbReference type="ARBA" id="ARBA00022618"/>
    </source>
</evidence>
<dbReference type="GO" id="GO:2000786">
    <property type="term" value="P:positive regulation of autophagosome assembly"/>
    <property type="evidence" value="ECO:0007669"/>
    <property type="project" value="EnsemblFungi"/>
</dbReference>
<keyword evidence="7" id="KW-0132">Cell division</keyword>
<dbReference type="EMBL" id="LFWA01000001">
    <property type="protein sequence ID" value="KTW32526.1"/>
    <property type="molecule type" value="Genomic_DNA"/>
</dbReference>
<dbReference type="GO" id="GO:0140602">
    <property type="term" value="C:nucleolar peripheral inclusion body"/>
    <property type="evidence" value="ECO:0007669"/>
    <property type="project" value="EnsemblFungi"/>
</dbReference>
<dbReference type="GO" id="GO:0031536">
    <property type="term" value="P:positive regulation of exit from mitosis"/>
    <property type="evidence" value="ECO:0007669"/>
    <property type="project" value="EnsemblFungi"/>
</dbReference>
<dbReference type="InterPro" id="IPR044506">
    <property type="entry name" value="CDC14_C"/>
</dbReference>
<dbReference type="InterPro" id="IPR016130">
    <property type="entry name" value="Tyr_Pase_AS"/>
</dbReference>
<keyword evidence="9" id="KW-0378">Hydrolase</keyword>
<keyword evidence="8" id="KW-0498">Mitosis</keyword>
<feature type="domain" description="Tyrosine-protein phosphatase" evidence="15">
    <location>
        <begin position="190"/>
        <end position="358"/>
    </location>
</feature>
<dbReference type="PANTHER" id="PTHR23339">
    <property type="entry name" value="TYROSINE SPECIFIC PROTEIN PHOSPHATASE AND DUAL SPECIFICITY PROTEIN PHOSPHATASE"/>
    <property type="match status" value="1"/>
</dbReference>
<dbReference type="GO" id="GO:0000776">
    <property type="term" value="C:kinetochore"/>
    <property type="evidence" value="ECO:0007669"/>
    <property type="project" value="EnsemblFungi"/>
</dbReference>
<dbReference type="STRING" id="1408657.A0A0W4ZVX6"/>
<evidence type="ECO:0000256" key="10">
    <source>
        <dbReference type="ARBA" id="ARBA00022912"/>
    </source>
</evidence>
<dbReference type="GO" id="GO:0070550">
    <property type="term" value="P:rDNA chromatin condensation"/>
    <property type="evidence" value="ECO:0007669"/>
    <property type="project" value="EnsemblFungi"/>
</dbReference>
<keyword evidence="18" id="KW-1185">Reference proteome</keyword>
<sequence length="513" mass="58303">MQKHLVSGEMLEFLENRIYLTTLDENPNGEILSQFHFFTIDDSLVYNPFHHDFGPLNIGHLYRFSLKMHEMLSDPVIREKPFILYSKNNNRNRTCAACLIACYMVLIQNWPPHLALAPLTEADPPYMPFRDAGYAPADYGISIQDCVYGLWKAKEANILNIKNLDLEEYETYERVEYGDLNWITPHFIAFASPVQPGYGSHGNKKSIITPTFTSVLDYFSSHRVGLVIRLNKPLYDKKQFENLGLEHVDMFFEDGTCPDLEVVRKFCGLAEEMFEKDLAVAVHCKAGLGRTGCLIGAYLIYKYSFTANEVIAYMRTMRPGKNKKAVSRLVSVCKGMVVGPQQHWLHINQHHFKKWSSQSLPRWTKATKFSTPPRSPLSNIKNNTVENTPLPVPTPGQPRKNISSPKRTRVISLGSGLREALTEVIKQEILEIDKIPQKNCDDDDDDIIDSVNSVDCKHKEILKQNNPFISVSKKTINHVEKKRSVSASNTAVLNTMGVVNGRVIKNRSSRGRV</sequence>
<dbReference type="InterPro" id="IPR050561">
    <property type="entry name" value="PTP"/>
</dbReference>
<organism evidence="17 18">
    <name type="scientific">Pneumocystis jirovecii (strain RU7)</name>
    <name type="common">Human pneumocystis pneumonia agent</name>
    <dbReference type="NCBI Taxonomy" id="1408657"/>
    <lineage>
        <taxon>Eukaryota</taxon>
        <taxon>Fungi</taxon>
        <taxon>Dikarya</taxon>
        <taxon>Ascomycota</taxon>
        <taxon>Taphrinomycotina</taxon>
        <taxon>Pneumocystomycetes</taxon>
        <taxon>Pneumocystaceae</taxon>
        <taxon>Pneumocystis</taxon>
    </lineage>
</organism>
<feature type="region of interest" description="Disordered" evidence="14">
    <location>
        <begin position="367"/>
        <end position="407"/>
    </location>
</feature>
<keyword evidence="5" id="KW-0963">Cytoplasm</keyword>
<dbReference type="PROSITE" id="PS50054">
    <property type="entry name" value="TYR_PHOSPHATASE_DUAL"/>
    <property type="match status" value="1"/>
</dbReference>
<dbReference type="GO" id="GO:0005935">
    <property type="term" value="C:cellular bud neck"/>
    <property type="evidence" value="ECO:0007669"/>
    <property type="project" value="EnsemblFungi"/>
</dbReference>
<dbReference type="CDD" id="cd17657">
    <property type="entry name" value="CDC14_N"/>
    <property type="match status" value="1"/>
</dbReference>
<dbReference type="AlphaFoldDB" id="A0A0W4ZVX6"/>
<dbReference type="Proteomes" id="UP000053447">
    <property type="component" value="Unassembled WGS sequence"/>
</dbReference>
<dbReference type="GO" id="GO:0004722">
    <property type="term" value="F:protein serine/threonine phosphatase activity"/>
    <property type="evidence" value="ECO:0007669"/>
    <property type="project" value="EnsemblFungi"/>
</dbReference>
<comment type="caution">
    <text evidence="17">The sequence shown here is derived from an EMBL/GenBank/DDBJ whole genome shotgun (WGS) entry which is preliminary data.</text>
</comment>
<dbReference type="GO" id="GO:0051301">
    <property type="term" value="P:cell division"/>
    <property type="evidence" value="ECO:0007669"/>
    <property type="project" value="UniProtKB-KW"/>
</dbReference>
<keyword evidence="6" id="KW-0597">Phosphoprotein</keyword>
<keyword evidence="13" id="KW-0131">Cell cycle</keyword>
<dbReference type="Pfam" id="PF14671">
    <property type="entry name" value="DSPn"/>
    <property type="match status" value="1"/>
</dbReference>
<keyword evidence="10" id="KW-0904">Protein phosphatase</keyword>
<dbReference type="Pfam" id="PF00782">
    <property type="entry name" value="DSPc"/>
    <property type="match status" value="1"/>
</dbReference>
<evidence type="ECO:0000256" key="8">
    <source>
        <dbReference type="ARBA" id="ARBA00022776"/>
    </source>
</evidence>
<evidence type="ECO:0000256" key="2">
    <source>
        <dbReference type="ARBA" id="ARBA00004496"/>
    </source>
</evidence>
<dbReference type="CDD" id="cd14499">
    <property type="entry name" value="CDC14_C"/>
    <property type="match status" value="1"/>
</dbReference>
<gene>
    <name evidence="17" type="ORF">T551_00011</name>
</gene>
<dbReference type="OrthoDB" id="5632at2759"/>
<dbReference type="GO" id="GO:1990023">
    <property type="term" value="C:mitotic spindle midzone"/>
    <property type="evidence" value="ECO:0007669"/>
    <property type="project" value="EnsemblFungi"/>
</dbReference>
<evidence type="ECO:0000256" key="9">
    <source>
        <dbReference type="ARBA" id="ARBA00022801"/>
    </source>
</evidence>
<dbReference type="GO" id="GO:1903501">
    <property type="term" value="P:positive regulation of mitotic actomyosin contractile ring assembly"/>
    <property type="evidence" value="ECO:0007669"/>
    <property type="project" value="EnsemblFungi"/>
</dbReference>
<dbReference type="GO" id="GO:0071958">
    <property type="term" value="C:new mitotic spindle pole body"/>
    <property type="evidence" value="ECO:0007669"/>
    <property type="project" value="EnsemblFungi"/>
</dbReference>
<dbReference type="GO" id="GO:0140013">
    <property type="term" value="P:meiotic nuclear division"/>
    <property type="evidence" value="ECO:0007669"/>
    <property type="project" value="EnsemblFungi"/>
</dbReference>
<dbReference type="GO" id="GO:0051229">
    <property type="term" value="P:meiotic spindle disassembly"/>
    <property type="evidence" value="ECO:0007669"/>
    <property type="project" value="EnsemblFungi"/>
</dbReference>
<dbReference type="InterPro" id="IPR029021">
    <property type="entry name" value="Prot-tyrosine_phosphatase-like"/>
</dbReference>